<evidence type="ECO:0000259" key="11">
    <source>
        <dbReference type="PROSITE" id="PS52029"/>
    </source>
</evidence>
<dbReference type="SMART" id="SM00257">
    <property type="entry name" value="LysM"/>
    <property type="match status" value="1"/>
</dbReference>
<evidence type="ECO:0000256" key="9">
    <source>
        <dbReference type="PROSITE-ProRule" id="PRU01373"/>
    </source>
</evidence>
<dbReference type="InterPro" id="IPR005490">
    <property type="entry name" value="LD_TPept_cat_dom"/>
</dbReference>
<evidence type="ECO:0000256" key="1">
    <source>
        <dbReference type="ARBA" id="ARBA00004752"/>
    </source>
</evidence>
<name>A0AA45C690_9BACT</name>
<dbReference type="GO" id="GO:0005576">
    <property type="term" value="C:extracellular region"/>
    <property type="evidence" value="ECO:0007669"/>
    <property type="project" value="TreeGrafter"/>
</dbReference>
<evidence type="ECO:0000256" key="8">
    <source>
        <dbReference type="ARBA" id="ARBA00023316"/>
    </source>
</evidence>
<dbReference type="RefSeq" id="WP_109605045.1">
    <property type="nucleotide sequence ID" value="NZ_QGGI01000011.1"/>
</dbReference>
<dbReference type="GO" id="GO:0071555">
    <property type="term" value="P:cell wall organization"/>
    <property type="evidence" value="ECO:0007669"/>
    <property type="project" value="UniProtKB-UniRule"/>
</dbReference>
<reference evidence="12 13" key="1">
    <citation type="submission" date="2018-05" db="EMBL/GenBank/DDBJ databases">
        <title>Genomic Encyclopedia of Type Strains, Phase IV (KMG-IV): sequencing the most valuable type-strain genomes for metagenomic binning, comparative biology and taxonomic classification.</title>
        <authorList>
            <person name="Goeker M."/>
        </authorList>
    </citation>
    <scope>NUCLEOTIDE SEQUENCE [LARGE SCALE GENOMIC DNA]</scope>
    <source>
        <strain evidence="12 13">DSM 24906</strain>
    </source>
</reference>
<comment type="pathway">
    <text evidence="1 9">Cell wall biogenesis; peptidoglycan biosynthesis.</text>
</comment>
<keyword evidence="12" id="KW-0449">Lipoprotein</keyword>
<dbReference type="InterPro" id="IPR018392">
    <property type="entry name" value="LysM"/>
</dbReference>
<feature type="domain" description="LysM" evidence="10">
    <location>
        <begin position="216"/>
        <end position="260"/>
    </location>
</feature>
<evidence type="ECO:0000256" key="2">
    <source>
        <dbReference type="ARBA" id="ARBA00005992"/>
    </source>
</evidence>
<evidence type="ECO:0000256" key="5">
    <source>
        <dbReference type="ARBA" id="ARBA00022801"/>
    </source>
</evidence>
<protein>
    <submittedName>
        <fullName evidence="12">Lipoprotein-anchoring transpeptidase ErfK/SrfK</fullName>
    </submittedName>
</protein>
<dbReference type="PANTHER" id="PTHR30582">
    <property type="entry name" value="L,D-TRANSPEPTIDASE"/>
    <property type="match status" value="1"/>
</dbReference>
<dbReference type="GO" id="GO:0018104">
    <property type="term" value="P:peptidoglycan-protein cross-linking"/>
    <property type="evidence" value="ECO:0007669"/>
    <property type="project" value="TreeGrafter"/>
</dbReference>
<proteinExistence type="inferred from homology"/>
<dbReference type="EMBL" id="QGGI01000011">
    <property type="protein sequence ID" value="PWJ91221.1"/>
    <property type="molecule type" value="Genomic_DNA"/>
</dbReference>
<sequence>MKKIILIISLLLSFNFLLANNFSLYIKNYDEKERIVTLSLNANFVHIDIPKVYIEYGGIRRLIEVNKKNSGNYEIYLNFSKYPAVDLSFYIYAHDIAENKRYAYFPDLLNKRDYSLFADIDITTSKSENGSNYYLGINKSDRINLNQITGENFYTKDEKIFLNHLNFIEDGIHNFYFEFKTKNNYYFTKKVKILKIKDIIITENNLKPKQKINIFNYHVVQSGDNIYKIAEKYEVTPGDIVSINGITEPSKIYIGQILKIGNIDYYESPLRIEIDLSKNMLHLYYREELLKSYIVAVGRSDSTPPGYYKIFYKEKEPPLYWNDEIIQSGSVINGIGSRWLQLSVPKYGIHGTTKPWEIGKRISHGCIRMFNFDVEELDFIISLGTEVYVYKSDENIDIIKKIKEDEEI</sequence>
<organism evidence="12 13">
    <name type="scientific">Oceanotoga teriensis</name>
    <dbReference type="NCBI Taxonomy" id="515440"/>
    <lineage>
        <taxon>Bacteria</taxon>
        <taxon>Thermotogati</taxon>
        <taxon>Thermotogota</taxon>
        <taxon>Thermotogae</taxon>
        <taxon>Petrotogales</taxon>
        <taxon>Petrotogaceae</taxon>
        <taxon>Oceanotoga</taxon>
    </lineage>
</organism>
<dbReference type="Gene3D" id="2.40.440.10">
    <property type="entry name" value="L,D-transpeptidase catalytic domain-like"/>
    <property type="match status" value="1"/>
</dbReference>
<dbReference type="Pfam" id="PF03734">
    <property type="entry name" value="YkuD"/>
    <property type="match status" value="1"/>
</dbReference>
<accession>A0AA45C690</accession>
<dbReference type="PROSITE" id="PS52029">
    <property type="entry name" value="LD_TPASE"/>
    <property type="match status" value="1"/>
</dbReference>
<dbReference type="CDD" id="cd00118">
    <property type="entry name" value="LysM"/>
    <property type="match status" value="1"/>
</dbReference>
<dbReference type="GO" id="GO:0071972">
    <property type="term" value="F:peptidoglycan L,D-transpeptidase activity"/>
    <property type="evidence" value="ECO:0007669"/>
    <property type="project" value="TreeGrafter"/>
</dbReference>
<comment type="similarity">
    <text evidence="2">Belongs to the YkuD family.</text>
</comment>
<feature type="active site" description="Nucleophile" evidence="9">
    <location>
        <position position="366"/>
    </location>
</feature>
<keyword evidence="7 9" id="KW-0573">Peptidoglycan synthesis</keyword>
<evidence type="ECO:0000259" key="10">
    <source>
        <dbReference type="PROSITE" id="PS51782"/>
    </source>
</evidence>
<keyword evidence="4" id="KW-0808">Transferase</keyword>
<dbReference type="SUPFAM" id="SSF141523">
    <property type="entry name" value="L,D-transpeptidase catalytic domain-like"/>
    <property type="match status" value="1"/>
</dbReference>
<evidence type="ECO:0000313" key="12">
    <source>
        <dbReference type="EMBL" id="PWJ91221.1"/>
    </source>
</evidence>
<dbReference type="CDD" id="cd16913">
    <property type="entry name" value="YkuD_like"/>
    <property type="match status" value="1"/>
</dbReference>
<dbReference type="GO" id="GO:0016757">
    <property type="term" value="F:glycosyltransferase activity"/>
    <property type="evidence" value="ECO:0007669"/>
    <property type="project" value="UniProtKB-KW"/>
</dbReference>
<evidence type="ECO:0000256" key="6">
    <source>
        <dbReference type="ARBA" id="ARBA00022960"/>
    </source>
</evidence>
<keyword evidence="5" id="KW-0378">Hydrolase</keyword>
<keyword evidence="8 9" id="KW-0961">Cell wall biogenesis/degradation</keyword>
<dbReference type="Pfam" id="PF01476">
    <property type="entry name" value="LysM"/>
    <property type="match status" value="1"/>
</dbReference>
<evidence type="ECO:0000313" key="13">
    <source>
        <dbReference type="Proteomes" id="UP000245921"/>
    </source>
</evidence>
<dbReference type="AlphaFoldDB" id="A0AA45C690"/>
<dbReference type="SUPFAM" id="SSF54106">
    <property type="entry name" value="LysM domain"/>
    <property type="match status" value="1"/>
</dbReference>
<dbReference type="Proteomes" id="UP000245921">
    <property type="component" value="Unassembled WGS sequence"/>
</dbReference>
<dbReference type="InterPro" id="IPR038063">
    <property type="entry name" value="Transpep_catalytic_dom"/>
</dbReference>
<dbReference type="InterPro" id="IPR036779">
    <property type="entry name" value="LysM_dom_sf"/>
</dbReference>
<dbReference type="GO" id="GO:0008360">
    <property type="term" value="P:regulation of cell shape"/>
    <property type="evidence" value="ECO:0007669"/>
    <property type="project" value="UniProtKB-UniRule"/>
</dbReference>
<dbReference type="InterPro" id="IPR050979">
    <property type="entry name" value="LD-transpeptidase"/>
</dbReference>
<feature type="domain" description="L,D-TPase catalytic" evidence="11">
    <location>
        <begin position="270"/>
        <end position="390"/>
    </location>
</feature>
<dbReference type="PANTHER" id="PTHR30582:SF24">
    <property type="entry name" value="L,D-TRANSPEPTIDASE ERFK_SRFK-RELATED"/>
    <property type="match status" value="1"/>
</dbReference>
<keyword evidence="6 9" id="KW-0133">Cell shape</keyword>
<evidence type="ECO:0000256" key="7">
    <source>
        <dbReference type="ARBA" id="ARBA00022984"/>
    </source>
</evidence>
<keyword evidence="3" id="KW-0328">Glycosyltransferase</keyword>
<keyword evidence="13" id="KW-1185">Reference proteome</keyword>
<dbReference type="Gene3D" id="3.10.350.10">
    <property type="entry name" value="LysM domain"/>
    <property type="match status" value="1"/>
</dbReference>
<evidence type="ECO:0000256" key="4">
    <source>
        <dbReference type="ARBA" id="ARBA00022679"/>
    </source>
</evidence>
<comment type="caution">
    <text evidence="12">The sequence shown here is derived from an EMBL/GenBank/DDBJ whole genome shotgun (WGS) entry which is preliminary data.</text>
</comment>
<gene>
    <name evidence="12" type="ORF">C7380_11123</name>
</gene>
<evidence type="ECO:0000256" key="3">
    <source>
        <dbReference type="ARBA" id="ARBA00022676"/>
    </source>
</evidence>
<feature type="active site" description="Proton donor/acceptor" evidence="9">
    <location>
        <position position="350"/>
    </location>
</feature>
<dbReference type="PROSITE" id="PS51782">
    <property type="entry name" value="LYSM"/>
    <property type="match status" value="1"/>
</dbReference>